<dbReference type="GO" id="GO:0005525">
    <property type="term" value="F:GTP binding"/>
    <property type="evidence" value="ECO:0007669"/>
    <property type="project" value="UniProtKB-KW"/>
</dbReference>
<dbReference type="GO" id="GO:0003924">
    <property type="term" value="F:GTPase activity"/>
    <property type="evidence" value="ECO:0007669"/>
    <property type="project" value="InterPro"/>
</dbReference>
<gene>
    <name evidence="4" type="ORF">Ljor_0042</name>
</gene>
<reference evidence="4 5" key="1">
    <citation type="submission" date="2015-11" db="EMBL/GenBank/DDBJ databases">
        <title>Genomic analysis of 38 Legionella species identifies large and diverse effector repertoires.</title>
        <authorList>
            <person name="Burstein D."/>
            <person name="Amaro F."/>
            <person name="Zusman T."/>
            <person name="Lifshitz Z."/>
            <person name="Cohen O."/>
            <person name="Gilbert J.A."/>
            <person name="Pupko T."/>
            <person name="Shuman H.A."/>
            <person name="Segal G."/>
        </authorList>
    </citation>
    <scope>NUCLEOTIDE SEQUENCE [LARGE SCALE GENOMIC DNA]</scope>
    <source>
        <strain evidence="4 5">BL-540</strain>
    </source>
</reference>
<dbReference type="EMBL" id="LNYJ01000001">
    <property type="protein sequence ID" value="KTD19245.1"/>
    <property type="molecule type" value="Genomic_DNA"/>
</dbReference>
<evidence type="ECO:0000256" key="1">
    <source>
        <dbReference type="ARBA" id="ARBA00022741"/>
    </source>
</evidence>
<organism evidence="4 5">
    <name type="scientific">Legionella jordanis</name>
    <dbReference type="NCBI Taxonomy" id="456"/>
    <lineage>
        <taxon>Bacteria</taxon>
        <taxon>Pseudomonadati</taxon>
        <taxon>Pseudomonadota</taxon>
        <taxon>Gammaproteobacteria</taxon>
        <taxon>Legionellales</taxon>
        <taxon>Legionellaceae</taxon>
        <taxon>Legionella</taxon>
    </lineage>
</organism>
<comment type="caution">
    <text evidence="4">The sequence shown here is derived from an EMBL/GenBank/DDBJ whole genome shotgun (WGS) entry which is preliminary data.</text>
</comment>
<evidence type="ECO:0000313" key="5">
    <source>
        <dbReference type="Proteomes" id="UP000055035"/>
    </source>
</evidence>
<keyword evidence="2" id="KW-0342">GTP-binding</keyword>
<evidence type="ECO:0000256" key="3">
    <source>
        <dbReference type="SAM" id="Phobius"/>
    </source>
</evidence>
<dbReference type="Pfam" id="PF00025">
    <property type="entry name" value="Arf"/>
    <property type="match status" value="1"/>
</dbReference>
<protein>
    <submittedName>
        <fullName evidence="4">Rho GTPase (Miro-like)</fullName>
    </submittedName>
</protein>
<dbReference type="SUPFAM" id="SSF52540">
    <property type="entry name" value="P-loop containing nucleoside triphosphate hydrolases"/>
    <property type="match status" value="1"/>
</dbReference>
<evidence type="ECO:0000313" key="4">
    <source>
        <dbReference type="EMBL" id="KTD19245.1"/>
    </source>
</evidence>
<dbReference type="PATRIC" id="fig|456.5.peg.44"/>
<evidence type="ECO:0000256" key="2">
    <source>
        <dbReference type="ARBA" id="ARBA00023134"/>
    </source>
</evidence>
<dbReference type="Proteomes" id="UP000055035">
    <property type="component" value="Unassembled WGS sequence"/>
</dbReference>
<dbReference type="PRINTS" id="PR00449">
    <property type="entry name" value="RASTRNSFRMNG"/>
</dbReference>
<accession>A0A0W0VHE3</accession>
<dbReference type="PANTHER" id="PTHR47978">
    <property type="match status" value="1"/>
</dbReference>
<dbReference type="SMART" id="SM00175">
    <property type="entry name" value="RAB"/>
    <property type="match status" value="1"/>
</dbReference>
<dbReference type="Gene3D" id="3.40.50.300">
    <property type="entry name" value="P-loop containing nucleotide triphosphate hydrolases"/>
    <property type="match status" value="1"/>
</dbReference>
<name>A0A0W0VHE3_9GAMM</name>
<dbReference type="OrthoDB" id="5639734at2"/>
<keyword evidence="1" id="KW-0547">Nucleotide-binding</keyword>
<keyword evidence="3" id="KW-0812">Transmembrane</keyword>
<dbReference type="InterPro" id="IPR027417">
    <property type="entry name" value="P-loop_NTPase"/>
</dbReference>
<feature type="transmembrane region" description="Helical" evidence="3">
    <location>
        <begin position="258"/>
        <end position="282"/>
    </location>
</feature>
<keyword evidence="5" id="KW-1185">Reference proteome</keyword>
<keyword evidence="3" id="KW-1133">Transmembrane helix</keyword>
<dbReference type="STRING" id="456.Ljor_0042"/>
<dbReference type="AlphaFoldDB" id="A0A0W0VHE3"/>
<proteinExistence type="predicted"/>
<feature type="transmembrane region" description="Helical" evidence="3">
    <location>
        <begin position="302"/>
        <end position="322"/>
    </location>
</feature>
<dbReference type="InterPro" id="IPR006689">
    <property type="entry name" value="Small_GTPase_ARF/SAR"/>
</dbReference>
<keyword evidence="3" id="KW-0472">Membrane</keyword>
<sequence>MYHTMAFFFAILPMPETKVLFFGDTGAGKTQLLNRLTGGDFHVNSTQTMGFNVKIIMQDERGLPILDLGGANLFRPHRFIHFNKSDLAVYCINLASFHFDLERLRSDIAEWKKHANPWAELILVGTKADLYSKTTIHSNLEEIKNCIKDIIEPRECIITSAQFLEGIDELYRCLMTVVHEIAVKKSMLPIWYSMLQDFKLSLYSLPNEQAEFIRSQLDKLEINLSQNESLEEALNALQEFQLQSNSVLQVKQSAIRNAILGLCLVIAMTLIMGFIGFSIGFLAGAWSGPGAFLSGFLAGKSAAMAAVSFSCSLGLVSGLQAFRFFNKQEKTRADYFAEELKAAIITATV</sequence>